<keyword evidence="2" id="KW-1185">Reference proteome</keyword>
<sequence>MHVDQRKPAPRKPSPDPILIKKKWELRRGYTAQRDPADRMLENERKEHASYVAAMSAYHQKNPGMMAADLRRKLRQCAHELVITQLDANAAEKRRIAAEALFEKVKSGTLGEGLLTAPASPTTVDSDV</sequence>
<proteinExistence type="predicted"/>
<evidence type="ECO:0000313" key="2">
    <source>
        <dbReference type="Proteomes" id="UP000814128"/>
    </source>
</evidence>
<accession>A0ACB8QVN3</accession>
<dbReference type="EMBL" id="MU273480">
    <property type="protein sequence ID" value="KAI0035748.1"/>
    <property type="molecule type" value="Genomic_DNA"/>
</dbReference>
<name>A0ACB8QVN3_9AGAM</name>
<reference evidence="1" key="2">
    <citation type="journal article" date="2022" name="New Phytol.">
        <title>Evolutionary transition to the ectomycorrhizal habit in the genomes of a hyperdiverse lineage of mushroom-forming fungi.</title>
        <authorList>
            <person name="Looney B."/>
            <person name="Miyauchi S."/>
            <person name="Morin E."/>
            <person name="Drula E."/>
            <person name="Courty P.E."/>
            <person name="Kohler A."/>
            <person name="Kuo A."/>
            <person name="LaButti K."/>
            <person name="Pangilinan J."/>
            <person name="Lipzen A."/>
            <person name="Riley R."/>
            <person name="Andreopoulos W."/>
            <person name="He G."/>
            <person name="Johnson J."/>
            <person name="Nolan M."/>
            <person name="Tritt A."/>
            <person name="Barry K.W."/>
            <person name="Grigoriev I.V."/>
            <person name="Nagy L.G."/>
            <person name="Hibbett D."/>
            <person name="Henrissat B."/>
            <person name="Matheny P.B."/>
            <person name="Labbe J."/>
            <person name="Martin F.M."/>
        </authorList>
    </citation>
    <scope>NUCLEOTIDE SEQUENCE</scope>
    <source>
        <strain evidence="1">EC-137</strain>
    </source>
</reference>
<evidence type="ECO:0000313" key="1">
    <source>
        <dbReference type="EMBL" id="KAI0035748.1"/>
    </source>
</evidence>
<gene>
    <name evidence="1" type="ORF">K488DRAFT_82782</name>
</gene>
<dbReference type="Proteomes" id="UP000814128">
    <property type="component" value="Unassembled WGS sequence"/>
</dbReference>
<comment type="caution">
    <text evidence="1">The sequence shown here is derived from an EMBL/GenBank/DDBJ whole genome shotgun (WGS) entry which is preliminary data.</text>
</comment>
<organism evidence="1 2">
    <name type="scientific">Vararia minispora EC-137</name>
    <dbReference type="NCBI Taxonomy" id="1314806"/>
    <lineage>
        <taxon>Eukaryota</taxon>
        <taxon>Fungi</taxon>
        <taxon>Dikarya</taxon>
        <taxon>Basidiomycota</taxon>
        <taxon>Agaricomycotina</taxon>
        <taxon>Agaricomycetes</taxon>
        <taxon>Russulales</taxon>
        <taxon>Lachnocladiaceae</taxon>
        <taxon>Vararia</taxon>
    </lineage>
</organism>
<protein>
    <submittedName>
        <fullName evidence="1">Uncharacterized protein</fullName>
    </submittedName>
</protein>
<reference evidence="1" key="1">
    <citation type="submission" date="2021-02" db="EMBL/GenBank/DDBJ databases">
        <authorList>
            <consortium name="DOE Joint Genome Institute"/>
            <person name="Ahrendt S."/>
            <person name="Looney B.P."/>
            <person name="Miyauchi S."/>
            <person name="Morin E."/>
            <person name="Drula E."/>
            <person name="Courty P.E."/>
            <person name="Chicoki N."/>
            <person name="Fauchery L."/>
            <person name="Kohler A."/>
            <person name="Kuo A."/>
            <person name="Labutti K."/>
            <person name="Pangilinan J."/>
            <person name="Lipzen A."/>
            <person name="Riley R."/>
            <person name="Andreopoulos W."/>
            <person name="He G."/>
            <person name="Johnson J."/>
            <person name="Barry K.W."/>
            <person name="Grigoriev I.V."/>
            <person name="Nagy L."/>
            <person name="Hibbett D."/>
            <person name="Henrissat B."/>
            <person name="Matheny P.B."/>
            <person name="Labbe J."/>
            <person name="Martin F."/>
        </authorList>
    </citation>
    <scope>NUCLEOTIDE SEQUENCE</scope>
    <source>
        <strain evidence="1">EC-137</strain>
    </source>
</reference>